<sequence>MAADGNGSSTVTDPKPSSNNFSISPPTSPRHHLHCRHNKSQKLQFKHQRRRGKNFSFAGIFRRRHLVRCLLLLPLVLYFSGVITCVGPLSAILHLPPRGSIYRSHEVFEKLWPHIQSDNSSKLELSSIWRYRRKLREQRSCLNTIDRQRHVFSRPDHYLIVEANGGLNQQRSSICNAVAVAGLLNASLVIPQFEFHNVWRDSSEFADIYDEDHFISTLRDLVTVVHELPEELMRTYDFNISNIPNFRAPAWASANYYLEAVHSFLNDHRVIRLSPFANRLASSIPPHIQFLRCLANYRALRFSSAISILAHNLVNRMKQKSSFFGGKYISVHLRFEEDMVAFSCCVYDGGKLEKSEMDAIREKGWGKKFKSKDHIIVPGLNRVNGRCPMTPLEVGMTLRGMGFSNDTPIFLASGKIYKAERNLAPLRMMFPHLYTKESLATADELAKFQSYSSRLAALDYIVCLYSEVFVTTQGGNFPHFLMGHRRFLHSGHSKTIKPDKRKLVHLMQNSTISWDAFKNEMRSMLVESDRKGMVVPQVKRSRRKYSIYSNPLPECRCLLESNNSSNGLLLKINDNGYYVD</sequence>
<organism evidence="1 2">
    <name type="scientific">Catharanthus roseus</name>
    <name type="common">Madagascar periwinkle</name>
    <name type="synonym">Vinca rosea</name>
    <dbReference type="NCBI Taxonomy" id="4058"/>
    <lineage>
        <taxon>Eukaryota</taxon>
        <taxon>Viridiplantae</taxon>
        <taxon>Streptophyta</taxon>
        <taxon>Embryophyta</taxon>
        <taxon>Tracheophyta</taxon>
        <taxon>Spermatophyta</taxon>
        <taxon>Magnoliopsida</taxon>
        <taxon>eudicotyledons</taxon>
        <taxon>Gunneridae</taxon>
        <taxon>Pentapetalae</taxon>
        <taxon>asterids</taxon>
        <taxon>lamiids</taxon>
        <taxon>Gentianales</taxon>
        <taxon>Apocynaceae</taxon>
        <taxon>Rauvolfioideae</taxon>
        <taxon>Vinceae</taxon>
        <taxon>Catharanthinae</taxon>
        <taxon>Catharanthus</taxon>
    </lineage>
</organism>
<dbReference type="EMBL" id="CM044704">
    <property type="protein sequence ID" value="KAI5667735.1"/>
    <property type="molecule type" value="Genomic_DNA"/>
</dbReference>
<dbReference type="Proteomes" id="UP001060085">
    <property type="component" value="Linkage Group LG04"/>
</dbReference>
<evidence type="ECO:0000313" key="2">
    <source>
        <dbReference type="Proteomes" id="UP001060085"/>
    </source>
</evidence>
<proteinExistence type="predicted"/>
<gene>
    <name evidence="1" type="ORF">M9H77_17588</name>
</gene>
<protein>
    <submittedName>
        <fullName evidence="1">Uncharacterized protein</fullName>
    </submittedName>
</protein>
<reference evidence="2" key="1">
    <citation type="journal article" date="2023" name="Nat. Plants">
        <title>Single-cell RNA sequencing provides a high-resolution roadmap for understanding the multicellular compartmentation of specialized metabolism.</title>
        <authorList>
            <person name="Sun S."/>
            <person name="Shen X."/>
            <person name="Li Y."/>
            <person name="Li Y."/>
            <person name="Wang S."/>
            <person name="Li R."/>
            <person name="Zhang H."/>
            <person name="Shen G."/>
            <person name="Guo B."/>
            <person name="Wei J."/>
            <person name="Xu J."/>
            <person name="St-Pierre B."/>
            <person name="Chen S."/>
            <person name="Sun C."/>
        </authorList>
    </citation>
    <scope>NUCLEOTIDE SEQUENCE [LARGE SCALE GENOMIC DNA]</scope>
</reference>
<evidence type="ECO:0000313" key="1">
    <source>
        <dbReference type="EMBL" id="KAI5667735.1"/>
    </source>
</evidence>
<comment type="caution">
    <text evidence="1">The sequence shown here is derived from an EMBL/GenBank/DDBJ whole genome shotgun (WGS) entry which is preliminary data.</text>
</comment>
<accession>A0ACC0B500</accession>
<keyword evidence="2" id="KW-1185">Reference proteome</keyword>
<name>A0ACC0B500_CATRO</name>